<dbReference type="InterPro" id="IPR013792">
    <property type="entry name" value="RNA3'P_cycl/enolpyr_Trfase_a/b"/>
</dbReference>
<comment type="function">
    <text evidence="10">Cell wall formation. Adds enolpyruvyl to UDP-N-acetylglucosamine.</text>
</comment>
<dbReference type="NCBIfam" id="TIGR01072">
    <property type="entry name" value="murA"/>
    <property type="match status" value="1"/>
</dbReference>
<keyword evidence="9" id="KW-0961">Cell wall biogenesis/degradation</keyword>
<reference evidence="17" key="1">
    <citation type="submission" date="2021-04" db="EMBL/GenBank/DDBJ databases">
        <title>Genome based classification of Actinospica acidithermotolerans sp. nov., an actinobacterium isolated from an Indonesian hot spring.</title>
        <authorList>
            <person name="Kusuma A.B."/>
            <person name="Putra K.E."/>
            <person name="Nafisah S."/>
            <person name="Loh J."/>
            <person name="Nouioui I."/>
            <person name="Goodfellow M."/>
        </authorList>
    </citation>
    <scope>NUCLEOTIDE SEQUENCE</scope>
    <source>
        <strain evidence="17">CSCA 57</strain>
    </source>
</reference>
<dbReference type="EMBL" id="JAGSOG010000014">
    <property type="protein sequence ID" value="MBR7832637.1"/>
    <property type="molecule type" value="Genomic_DNA"/>
</dbReference>
<dbReference type="Gene3D" id="3.65.10.10">
    <property type="entry name" value="Enolpyruvate transferase domain"/>
    <property type="match status" value="2"/>
</dbReference>
<evidence type="ECO:0000256" key="2">
    <source>
        <dbReference type="ARBA" id="ARBA00004752"/>
    </source>
</evidence>
<evidence type="ECO:0000256" key="6">
    <source>
        <dbReference type="ARBA" id="ARBA00022960"/>
    </source>
</evidence>
<comment type="subcellular location">
    <subcellularLocation>
        <location evidence="1">Cytoplasm</location>
    </subcellularLocation>
</comment>
<evidence type="ECO:0000256" key="5">
    <source>
        <dbReference type="ARBA" id="ARBA00022679"/>
    </source>
</evidence>
<dbReference type="Proteomes" id="UP000675781">
    <property type="component" value="Unassembled WGS sequence"/>
</dbReference>
<evidence type="ECO:0000256" key="7">
    <source>
        <dbReference type="ARBA" id="ARBA00022984"/>
    </source>
</evidence>
<evidence type="ECO:0000259" key="16">
    <source>
        <dbReference type="Pfam" id="PF00275"/>
    </source>
</evidence>
<evidence type="ECO:0000256" key="14">
    <source>
        <dbReference type="ARBA" id="ARBA00047527"/>
    </source>
</evidence>
<dbReference type="GO" id="GO:0051301">
    <property type="term" value="P:cell division"/>
    <property type="evidence" value="ECO:0007669"/>
    <property type="project" value="UniProtKB-KW"/>
</dbReference>
<comment type="catalytic activity">
    <reaction evidence="14">
        <text>phosphoenolpyruvate + UDP-N-acetyl-alpha-D-glucosamine = UDP-N-acetyl-3-O-(1-carboxyvinyl)-alpha-D-glucosamine + phosphate</text>
        <dbReference type="Rhea" id="RHEA:18681"/>
        <dbReference type="ChEBI" id="CHEBI:43474"/>
        <dbReference type="ChEBI" id="CHEBI:57705"/>
        <dbReference type="ChEBI" id="CHEBI:58702"/>
        <dbReference type="ChEBI" id="CHEBI:68483"/>
        <dbReference type="EC" id="2.5.1.7"/>
    </reaction>
</comment>
<dbReference type="PANTHER" id="PTHR43783:SF1">
    <property type="entry name" value="UDP-N-ACETYLGLUCOSAMINE 1-CARBOXYVINYLTRANSFERASE"/>
    <property type="match status" value="1"/>
</dbReference>
<keyword evidence="18" id="KW-1185">Reference proteome</keyword>
<dbReference type="GO" id="GO:0009252">
    <property type="term" value="P:peptidoglycan biosynthetic process"/>
    <property type="evidence" value="ECO:0007669"/>
    <property type="project" value="UniProtKB-UniRule"/>
</dbReference>
<organism evidence="17 18">
    <name type="scientific">Actinospica durhamensis</name>
    <dbReference type="NCBI Taxonomy" id="1508375"/>
    <lineage>
        <taxon>Bacteria</taxon>
        <taxon>Bacillati</taxon>
        <taxon>Actinomycetota</taxon>
        <taxon>Actinomycetes</taxon>
        <taxon>Catenulisporales</taxon>
        <taxon>Actinospicaceae</taxon>
        <taxon>Actinospica</taxon>
    </lineage>
</organism>
<accession>A0A941EJD9</accession>
<keyword evidence="4" id="KW-0132">Cell division</keyword>
<proteinExistence type="inferred from homology"/>
<dbReference type="NCBIfam" id="NF006873">
    <property type="entry name" value="PRK09369.1"/>
    <property type="match status" value="1"/>
</dbReference>
<evidence type="ECO:0000256" key="1">
    <source>
        <dbReference type="ARBA" id="ARBA00004496"/>
    </source>
</evidence>
<keyword evidence="7" id="KW-0573">Peptidoglycan synthesis</keyword>
<comment type="pathway">
    <text evidence="2">Cell wall biogenesis; peptidoglycan biosynthesis.</text>
</comment>
<dbReference type="GO" id="GO:0008360">
    <property type="term" value="P:regulation of cell shape"/>
    <property type="evidence" value="ECO:0007669"/>
    <property type="project" value="UniProtKB-KW"/>
</dbReference>
<evidence type="ECO:0000313" key="17">
    <source>
        <dbReference type="EMBL" id="MBR7832637.1"/>
    </source>
</evidence>
<dbReference type="GO" id="GO:0019277">
    <property type="term" value="P:UDP-N-acetylgalactosamine biosynthetic process"/>
    <property type="evidence" value="ECO:0007669"/>
    <property type="project" value="InterPro"/>
</dbReference>
<evidence type="ECO:0000256" key="4">
    <source>
        <dbReference type="ARBA" id="ARBA00022618"/>
    </source>
</evidence>
<evidence type="ECO:0000256" key="11">
    <source>
        <dbReference type="ARBA" id="ARBA00038367"/>
    </source>
</evidence>
<dbReference type="EC" id="2.5.1.7" evidence="12 15"/>
<dbReference type="AlphaFoldDB" id="A0A941EJD9"/>
<sequence length="441" mass="47324">MTRAWKIEPTGPLRGDVTVRGSKNAVTKHMVAAILGQGPSRIANAPRVGDVEITASMLRALGCSVEREADTLVVERGEKLASAVPQSFTGRNRIPVLLLGPLLNLTGEAFVPLVGGDRIGPRPLDFHITALTAMGAQITVDENGIHASTRRLQGTKVALPYPSVGATESVMLSAVLAEGRTVISNAAVEPEIMELALFLQRMGAGIQLQPDRRIVIEGVERLHGADTRLSGDRLEAFSYLVAGLLTGGQVRVHGCAQERLVTAIETLRRMGTRFEIGEEYITASAPDGLRSAAVHTDTHPGFATDWQQPLLVLMSQARGLSVLHETVFENRFVYVKALQQLGCEIELFPMCLGGNACRFHDTNHLHSAVVHGPSKLVGAQVHVPDVRTGYSSVIAASIADGPSVLMDVESLERGYDEPLTRLQSLGMAITVDEAFEEAGED</sequence>
<dbReference type="PANTHER" id="PTHR43783">
    <property type="entry name" value="UDP-N-ACETYLGLUCOSAMINE 1-CARBOXYVINYLTRANSFERASE"/>
    <property type="match status" value="1"/>
</dbReference>
<gene>
    <name evidence="17" type="primary">murA</name>
    <name evidence="17" type="ORF">KDL01_05165</name>
</gene>
<dbReference type="InterPro" id="IPR001986">
    <property type="entry name" value="Enolpyruvate_Tfrase_dom"/>
</dbReference>
<dbReference type="InterPro" id="IPR005750">
    <property type="entry name" value="UDP_GlcNAc_COvinyl_MurA"/>
</dbReference>
<dbReference type="CDD" id="cd01555">
    <property type="entry name" value="UdpNAET"/>
    <property type="match status" value="1"/>
</dbReference>
<evidence type="ECO:0000256" key="15">
    <source>
        <dbReference type="NCBIfam" id="TIGR01072"/>
    </source>
</evidence>
<protein>
    <recommendedName>
        <fullName evidence="13 15">UDP-N-acetylglucosamine 1-carboxyvinyltransferase</fullName>
        <ecNumber evidence="12 15">2.5.1.7</ecNumber>
    </recommendedName>
</protein>
<keyword evidence="5 17" id="KW-0808">Transferase</keyword>
<dbReference type="InterPro" id="IPR036968">
    <property type="entry name" value="Enolpyruvate_Tfrase_sf"/>
</dbReference>
<dbReference type="GO" id="GO:0071555">
    <property type="term" value="P:cell wall organization"/>
    <property type="evidence" value="ECO:0007669"/>
    <property type="project" value="UniProtKB-KW"/>
</dbReference>
<dbReference type="RefSeq" id="WP_212527164.1">
    <property type="nucleotide sequence ID" value="NZ_JAGSOG010000014.1"/>
</dbReference>
<keyword evidence="8" id="KW-0131">Cell cycle</keyword>
<dbReference type="SUPFAM" id="SSF55205">
    <property type="entry name" value="EPT/RTPC-like"/>
    <property type="match status" value="1"/>
</dbReference>
<dbReference type="GO" id="GO:0005737">
    <property type="term" value="C:cytoplasm"/>
    <property type="evidence" value="ECO:0007669"/>
    <property type="project" value="UniProtKB-SubCell"/>
</dbReference>
<evidence type="ECO:0000256" key="13">
    <source>
        <dbReference type="ARBA" id="ARBA00039754"/>
    </source>
</evidence>
<evidence type="ECO:0000256" key="8">
    <source>
        <dbReference type="ARBA" id="ARBA00023306"/>
    </source>
</evidence>
<evidence type="ECO:0000256" key="12">
    <source>
        <dbReference type="ARBA" id="ARBA00039108"/>
    </source>
</evidence>
<comment type="caution">
    <text evidence="17">The sequence shown here is derived from an EMBL/GenBank/DDBJ whole genome shotgun (WGS) entry which is preliminary data.</text>
</comment>
<comment type="similarity">
    <text evidence="11">Belongs to the EPSP synthase family. MurA subfamily.</text>
</comment>
<dbReference type="InterPro" id="IPR050068">
    <property type="entry name" value="MurA_subfamily"/>
</dbReference>
<keyword evidence="3" id="KW-0963">Cytoplasm</keyword>
<evidence type="ECO:0000313" key="18">
    <source>
        <dbReference type="Proteomes" id="UP000675781"/>
    </source>
</evidence>
<keyword evidence="6" id="KW-0133">Cell shape</keyword>
<evidence type="ECO:0000256" key="9">
    <source>
        <dbReference type="ARBA" id="ARBA00023316"/>
    </source>
</evidence>
<evidence type="ECO:0000256" key="10">
    <source>
        <dbReference type="ARBA" id="ARBA00037534"/>
    </source>
</evidence>
<name>A0A941EJD9_9ACTN</name>
<dbReference type="GO" id="GO:0008760">
    <property type="term" value="F:UDP-N-acetylglucosamine 1-carboxyvinyltransferase activity"/>
    <property type="evidence" value="ECO:0007669"/>
    <property type="project" value="UniProtKB-UniRule"/>
</dbReference>
<dbReference type="Pfam" id="PF00275">
    <property type="entry name" value="EPSP_synthase"/>
    <property type="match status" value="1"/>
</dbReference>
<evidence type="ECO:0000256" key="3">
    <source>
        <dbReference type="ARBA" id="ARBA00022490"/>
    </source>
</evidence>
<feature type="domain" description="Enolpyruvate transferase" evidence="16">
    <location>
        <begin position="8"/>
        <end position="417"/>
    </location>
</feature>